<dbReference type="AlphaFoldDB" id="A0A8H6WYU7"/>
<organism evidence="1 2">
    <name type="scientific">Mycena sanguinolenta</name>
    <dbReference type="NCBI Taxonomy" id="230812"/>
    <lineage>
        <taxon>Eukaryota</taxon>
        <taxon>Fungi</taxon>
        <taxon>Dikarya</taxon>
        <taxon>Basidiomycota</taxon>
        <taxon>Agaricomycotina</taxon>
        <taxon>Agaricomycetes</taxon>
        <taxon>Agaricomycetidae</taxon>
        <taxon>Agaricales</taxon>
        <taxon>Marasmiineae</taxon>
        <taxon>Mycenaceae</taxon>
        <taxon>Mycena</taxon>
    </lineage>
</organism>
<keyword evidence="2" id="KW-1185">Reference proteome</keyword>
<protein>
    <submittedName>
        <fullName evidence="1">Uncharacterized protein</fullName>
    </submittedName>
</protein>
<name>A0A8H6WYU7_9AGAR</name>
<dbReference type="EMBL" id="JACAZH010000060">
    <property type="protein sequence ID" value="KAF7331200.1"/>
    <property type="molecule type" value="Genomic_DNA"/>
</dbReference>
<reference evidence="1" key="1">
    <citation type="submission" date="2020-05" db="EMBL/GenBank/DDBJ databases">
        <title>Mycena genomes resolve the evolution of fungal bioluminescence.</title>
        <authorList>
            <person name="Tsai I.J."/>
        </authorList>
    </citation>
    <scope>NUCLEOTIDE SEQUENCE</scope>
    <source>
        <strain evidence="1">160909Yilan</strain>
    </source>
</reference>
<evidence type="ECO:0000313" key="2">
    <source>
        <dbReference type="Proteomes" id="UP000623467"/>
    </source>
</evidence>
<dbReference type="PROSITE" id="PS51257">
    <property type="entry name" value="PROKAR_LIPOPROTEIN"/>
    <property type="match status" value="1"/>
</dbReference>
<dbReference type="Proteomes" id="UP000623467">
    <property type="component" value="Unassembled WGS sequence"/>
</dbReference>
<comment type="caution">
    <text evidence="1">The sequence shown here is derived from an EMBL/GenBank/DDBJ whole genome shotgun (WGS) entry which is preliminary data.</text>
</comment>
<sequence length="66" mass="7162">MIDRPHWTQPLVVGPGSLGGCAFYYSLSSPTLGDPLDQACPQLTPLDQHGAPSITLLELYEVFAEF</sequence>
<evidence type="ECO:0000313" key="1">
    <source>
        <dbReference type="EMBL" id="KAF7331200.1"/>
    </source>
</evidence>
<proteinExistence type="predicted"/>
<accession>A0A8H6WYU7</accession>
<gene>
    <name evidence="1" type="ORF">MSAN_02438700</name>
</gene>